<evidence type="ECO:0000256" key="2">
    <source>
        <dbReference type="ARBA" id="ARBA00022801"/>
    </source>
</evidence>
<accession>A0ABQ1Q5X8</accession>
<dbReference type="Proteomes" id="UP000642571">
    <property type="component" value="Unassembled WGS sequence"/>
</dbReference>
<dbReference type="PRINTS" id="PR00502">
    <property type="entry name" value="NUDIXFAMILY"/>
</dbReference>
<dbReference type="InterPro" id="IPR020084">
    <property type="entry name" value="NUDIX_hydrolase_CS"/>
</dbReference>
<evidence type="ECO:0000313" key="6">
    <source>
        <dbReference type="Proteomes" id="UP000642571"/>
    </source>
</evidence>
<dbReference type="PROSITE" id="PS51462">
    <property type="entry name" value="NUDIX"/>
    <property type="match status" value="1"/>
</dbReference>
<dbReference type="SUPFAM" id="SSF55811">
    <property type="entry name" value="Nudix"/>
    <property type="match status" value="1"/>
</dbReference>
<keyword evidence="2 3" id="KW-0378">Hydrolase</keyword>
<dbReference type="CDD" id="cd04677">
    <property type="entry name" value="NUDIX_Hydrolase"/>
    <property type="match status" value="1"/>
</dbReference>
<reference evidence="6" key="1">
    <citation type="journal article" date="2019" name="Int. J. Syst. Evol. Microbiol.">
        <title>The Global Catalogue of Microorganisms (GCM) 10K type strain sequencing project: providing services to taxonomists for standard genome sequencing and annotation.</title>
        <authorList>
            <consortium name="The Broad Institute Genomics Platform"/>
            <consortium name="The Broad Institute Genome Sequencing Center for Infectious Disease"/>
            <person name="Wu L."/>
            <person name="Ma J."/>
        </authorList>
    </citation>
    <scope>NUCLEOTIDE SEQUENCE [LARGE SCALE GENOMIC DNA]</scope>
    <source>
        <strain evidence="6">CGMCC 1.15353</strain>
    </source>
</reference>
<comment type="caution">
    <text evidence="5">The sequence shown here is derived from an EMBL/GenBank/DDBJ whole genome shotgun (WGS) entry which is preliminary data.</text>
</comment>
<dbReference type="Pfam" id="PF00293">
    <property type="entry name" value="NUDIX"/>
    <property type="match status" value="1"/>
</dbReference>
<sequence>MLGYIKDLRKEVGTRPLLMPGSCVLLFNKQGELLLQLRKDNQCWGLPGGSMELGENLEEVAYRELEEETGLKAKDLKLLRVYSGEEFYYKLPNGDEVYNVTAAYLCNDYSGTLQKQEEEVADLQFFSPFSLPSSLNPPDAPVIKNALVNQEDT</sequence>
<dbReference type="EMBL" id="BMIN01000009">
    <property type="protein sequence ID" value="GGD15557.1"/>
    <property type="molecule type" value="Genomic_DNA"/>
</dbReference>
<evidence type="ECO:0000256" key="1">
    <source>
        <dbReference type="ARBA" id="ARBA00001946"/>
    </source>
</evidence>
<comment type="similarity">
    <text evidence="3">Belongs to the Nudix hydrolase family.</text>
</comment>
<gene>
    <name evidence="5" type="ORF">GCM10011389_24070</name>
</gene>
<dbReference type="InterPro" id="IPR000086">
    <property type="entry name" value="NUDIX_hydrolase_dom"/>
</dbReference>
<evidence type="ECO:0000256" key="3">
    <source>
        <dbReference type="RuleBase" id="RU003476"/>
    </source>
</evidence>
<dbReference type="InterPro" id="IPR015797">
    <property type="entry name" value="NUDIX_hydrolase-like_dom_sf"/>
</dbReference>
<comment type="cofactor">
    <cofactor evidence="1">
        <name>Mg(2+)</name>
        <dbReference type="ChEBI" id="CHEBI:18420"/>
    </cofactor>
</comment>
<evidence type="ECO:0000259" key="4">
    <source>
        <dbReference type="PROSITE" id="PS51462"/>
    </source>
</evidence>
<organism evidence="5 6">
    <name type="scientific">Pontibacillus salipaludis</name>
    <dbReference type="NCBI Taxonomy" id="1697394"/>
    <lineage>
        <taxon>Bacteria</taxon>
        <taxon>Bacillati</taxon>
        <taxon>Bacillota</taxon>
        <taxon>Bacilli</taxon>
        <taxon>Bacillales</taxon>
        <taxon>Bacillaceae</taxon>
        <taxon>Pontibacillus</taxon>
    </lineage>
</organism>
<dbReference type="PANTHER" id="PTHR43046:SF2">
    <property type="entry name" value="8-OXO-DGTP DIPHOSPHATASE-RELATED"/>
    <property type="match status" value="1"/>
</dbReference>
<dbReference type="Gene3D" id="3.90.79.10">
    <property type="entry name" value="Nucleoside Triphosphate Pyrophosphohydrolase"/>
    <property type="match status" value="1"/>
</dbReference>
<proteinExistence type="inferred from homology"/>
<dbReference type="PANTHER" id="PTHR43046">
    <property type="entry name" value="GDP-MANNOSE MANNOSYL HYDROLASE"/>
    <property type="match status" value="1"/>
</dbReference>
<keyword evidence="6" id="KW-1185">Reference proteome</keyword>
<evidence type="ECO:0000313" key="5">
    <source>
        <dbReference type="EMBL" id="GGD15557.1"/>
    </source>
</evidence>
<feature type="domain" description="Nudix hydrolase" evidence="4">
    <location>
        <begin position="17"/>
        <end position="148"/>
    </location>
</feature>
<dbReference type="PROSITE" id="PS00893">
    <property type="entry name" value="NUDIX_BOX"/>
    <property type="match status" value="1"/>
</dbReference>
<protein>
    <submittedName>
        <fullName evidence="5">DNA mismatch repair protein MutT</fullName>
    </submittedName>
</protein>
<dbReference type="InterPro" id="IPR020476">
    <property type="entry name" value="Nudix_hydrolase"/>
</dbReference>
<name>A0ABQ1Q5X8_9BACI</name>